<dbReference type="EMBL" id="AP024545">
    <property type="protein sequence ID" value="BCT92387.1"/>
    <property type="molecule type" value="Genomic_DNA"/>
</dbReference>
<reference evidence="1 2" key="1">
    <citation type="submission" date="2021-03" db="EMBL/GenBank/DDBJ databases">
        <title>Complete Genome Sequences of Two Lysobacter Strains Isolated from Sea Water (Lysobacter caseinilyticus) and Soil (Lysobacter helvus) in South Korea.</title>
        <authorList>
            <person name="Watanabe Y."/>
            <person name="Arakawa K."/>
        </authorList>
    </citation>
    <scope>NUCLEOTIDE SEQUENCE [LARGE SCALE GENOMIC DNA]</scope>
    <source>
        <strain evidence="1 2">KVB24</strain>
    </source>
</reference>
<accession>A0ABN6FWZ6</accession>
<gene>
    <name evidence="1" type="ORF">LYSCAS_14110</name>
</gene>
<dbReference type="InterPro" id="IPR018724">
    <property type="entry name" value="2OG-Fe_dioxygenase"/>
</dbReference>
<dbReference type="Pfam" id="PF10014">
    <property type="entry name" value="2OG-Fe_Oxy_2"/>
    <property type="match status" value="1"/>
</dbReference>
<dbReference type="Proteomes" id="UP000681317">
    <property type="component" value="Chromosome"/>
</dbReference>
<evidence type="ECO:0000313" key="2">
    <source>
        <dbReference type="Proteomes" id="UP000681317"/>
    </source>
</evidence>
<proteinExistence type="predicted"/>
<keyword evidence="2" id="KW-1185">Reference proteome</keyword>
<evidence type="ECO:0008006" key="3">
    <source>
        <dbReference type="Google" id="ProtNLM"/>
    </source>
</evidence>
<evidence type="ECO:0000313" key="1">
    <source>
        <dbReference type="EMBL" id="BCT92387.1"/>
    </source>
</evidence>
<name>A0ABN6FWZ6_9GAMM</name>
<protein>
    <recommendedName>
        <fullName evidence="3">2OG-Fe dioxygenase family protein</fullName>
    </recommendedName>
</protein>
<dbReference type="Gene3D" id="2.60.120.620">
    <property type="entry name" value="q2cbj1_9rhob like domain"/>
    <property type="match status" value="1"/>
</dbReference>
<organism evidence="1 2">
    <name type="scientific">Noviluteimonas caseinilytica</name>
    <dbReference type="NCBI Taxonomy" id="2675101"/>
    <lineage>
        <taxon>Bacteria</taxon>
        <taxon>Pseudomonadati</taxon>
        <taxon>Pseudomonadota</taxon>
        <taxon>Gammaproteobacteria</taxon>
        <taxon>Lysobacterales</taxon>
        <taxon>Lysobacteraceae</taxon>
        <taxon>Noviluteimonas</taxon>
    </lineage>
</organism>
<sequence>MDEPGPVEASQCVAVVREAGFCFVHAETMRPALERFATLSDWAMFAASWDALGPDPYLERTGRARRRRHGVFRWAEGTLTREPHQPHFQSLAYNRLQGDVDRWFDPIVPEVGDSASLRAVLGFSCEFFGALAPEVSAWRIEVHQFRIEARSDAAGEPTPEGVHRDGVDYVLVLMVDRANIASGTTTIHSADGTLLGSFTLHDPLDAALVDDARVFHGVTPVTPVDAAKPAHRDVLVVTLKRE</sequence>